<keyword evidence="2 6" id="KW-0732">Signal</keyword>
<gene>
    <name evidence="7" type="primary">lipO_13</name>
    <name evidence="7" type="ORF">CLORY_33610</name>
</gene>
<evidence type="ECO:0000313" key="8">
    <source>
        <dbReference type="Proteomes" id="UP000190080"/>
    </source>
</evidence>
<dbReference type="Gene3D" id="3.40.190.10">
    <property type="entry name" value="Periplasmic binding protein-like II"/>
    <property type="match status" value="2"/>
</dbReference>
<name>A0A1V4IHY0_9CLOT</name>
<evidence type="ECO:0000256" key="1">
    <source>
        <dbReference type="ARBA" id="ARBA00022475"/>
    </source>
</evidence>
<dbReference type="AlphaFoldDB" id="A0A1V4IHY0"/>
<feature type="signal peptide" evidence="6">
    <location>
        <begin position="1"/>
        <end position="19"/>
    </location>
</feature>
<dbReference type="InterPro" id="IPR050490">
    <property type="entry name" value="Bact_solute-bd_prot1"/>
</dbReference>
<dbReference type="SUPFAM" id="SSF53850">
    <property type="entry name" value="Periplasmic binding protein-like II"/>
    <property type="match status" value="1"/>
</dbReference>
<keyword evidence="3" id="KW-0472">Membrane</keyword>
<feature type="chain" id="PRO_5038368494" evidence="6">
    <location>
        <begin position="20"/>
        <end position="542"/>
    </location>
</feature>
<dbReference type="PANTHER" id="PTHR43649:SF33">
    <property type="entry name" value="POLYGALACTURONAN_RHAMNOGALACTURONAN-BINDING PROTEIN YTCQ"/>
    <property type="match status" value="1"/>
</dbReference>
<dbReference type="PANTHER" id="PTHR43649">
    <property type="entry name" value="ARABINOSE-BINDING PROTEIN-RELATED"/>
    <property type="match status" value="1"/>
</dbReference>
<organism evidence="7 8">
    <name type="scientific">Clostridium oryzae</name>
    <dbReference type="NCBI Taxonomy" id="1450648"/>
    <lineage>
        <taxon>Bacteria</taxon>
        <taxon>Bacillati</taxon>
        <taxon>Bacillota</taxon>
        <taxon>Clostridia</taxon>
        <taxon>Eubacteriales</taxon>
        <taxon>Clostridiaceae</taxon>
        <taxon>Clostridium</taxon>
    </lineage>
</organism>
<evidence type="ECO:0000256" key="6">
    <source>
        <dbReference type="SAM" id="SignalP"/>
    </source>
</evidence>
<dbReference type="CDD" id="cd13583">
    <property type="entry name" value="PBP2_AlgQ_like_4"/>
    <property type="match status" value="1"/>
</dbReference>
<proteinExistence type="predicted"/>
<dbReference type="RefSeq" id="WP_079426616.1">
    <property type="nucleotide sequence ID" value="NZ_MZGV01000047.1"/>
</dbReference>
<dbReference type="STRING" id="1450648.CLORY_33610"/>
<evidence type="ECO:0000256" key="3">
    <source>
        <dbReference type="ARBA" id="ARBA00023136"/>
    </source>
</evidence>
<keyword evidence="5 7" id="KW-0449">Lipoprotein</keyword>
<keyword evidence="8" id="KW-1185">Reference proteome</keyword>
<comment type="caution">
    <text evidence="7">The sequence shown here is derived from an EMBL/GenBank/DDBJ whole genome shotgun (WGS) entry which is preliminary data.</text>
</comment>
<dbReference type="Pfam" id="PF01547">
    <property type="entry name" value="SBP_bac_1"/>
    <property type="match status" value="1"/>
</dbReference>
<evidence type="ECO:0000313" key="7">
    <source>
        <dbReference type="EMBL" id="OPJ59275.1"/>
    </source>
</evidence>
<keyword evidence="1" id="KW-1003">Cell membrane</keyword>
<dbReference type="OrthoDB" id="2491264at2"/>
<dbReference type="Proteomes" id="UP000190080">
    <property type="component" value="Unassembled WGS sequence"/>
</dbReference>
<dbReference type="PROSITE" id="PS51257">
    <property type="entry name" value="PROKAR_LIPOPROTEIN"/>
    <property type="match status" value="1"/>
</dbReference>
<evidence type="ECO:0000256" key="4">
    <source>
        <dbReference type="ARBA" id="ARBA00023139"/>
    </source>
</evidence>
<dbReference type="EMBL" id="MZGV01000047">
    <property type="protein sequence ID" value="OPJ59275.1"/>
    <property type="molecule type" value="Genomic_DNA"/>
</dbReference>
<evidence type="ECO:0000256" key="2">
    <source>
        <dbReference type="ARBA" id="ARBA00022729"/>
    </source>
</evidence>
<accession>A0A1V4IHY0</accession>
<sequence>MKKKLKLFAVTVLALSLTAGLLTGCSKKEKAKSSADLGTPTLKAGETFHAKKPITITMLYNDNPAYPLKKDWLLWDEIKKRTNVTIKLTTVPLSDYEQKRSLLISTGDAPLIIPKTYPGSETAYIPSGAILPVSDYLKYMPNFEEKVEKWNMDSDLKSIKQANGKFYVLPGLHEKAKYDYSFAIRKDMLDKAGLKVPNSWDEIYSVLKVIKAKYPNIYPYSDRWKTDATTNFAAPTFGVSAGWGAGTGINYDATGDKFFFGPTTNDYKSFVTYFNKLIKDGLMDPESFTQSDDQAKQKFVNGKSFMIGSNTQETLVLQQTMEKNLGKGKFEILHMRNPEGPKGDVVSASRLENGVIISSKAKDNPNFKEIMEFVDWLWYSDEGQELTKWGVEGKTYNKSSDGVRTLAKGINFNNLSKNPSSNDKDLRKDFGFSGGVFSYGGSYELEDSMRNDLEKTFQKSMADKKVLPTAPPILYDEDEREQANMKDTPLMDYVKAQTLKFMLGSESLSNWDKYVAQCKAKGSEDLTKQANDIYRKTKDKLK</sequence>
<protein>
    <submittedName>
        <fullName evidence="7">Lipoprotein LipO</fullName>
    </submittedName>
</protein>
<reference evidence="7 8" key="1">
    <citation type="submission" date="2017-03" db="EMBL/GenBank/DDBJ databases">
        <title>Genome sequence of Clostridium oryzae DSM 28571.</title>
        <authorList>
            <person name="Poehlein A."/>
            <person name="Daniel R."/>
        </authorList>
    </citation>
    <scope>NUCLEOTIDE SEQUENCE [LARGE SCALE GENOMIC DNA]</scope>
    <source>
        <strain evidence="7 8">DSM 28571</strain>
    </source>
</reference>
<dbReference type="InterPro" id="IPR006059">
    <property type="entry name" value="SBP"/>
</dbReference>
<keyword evidence="4" id="KW-0564">Palmitate</keyword>
<evidence type="ECO:0000256" key="5">
    <source>
        <dbReference type="ARBA" id="ARBA00023288"/>
    </source>
</evidence>